<dbReference type="EMBL" id="VLKY01000047">
    <property type="protein sequence ID" value="TWI44672.1"/>
    <property type="molecule type" value="Genomic_DNA"/>
</dbReference>
<organism evidence="1 2">
    <name type="scientific">Pseudomonas duriflava</name>
    <dbReference type="NCBI Taxonomy" id="459528"/>
    <lineage>
        <taxon>Bacteria</taxon>
        <taxon>Pseudomonadati</taxon>
        <taxon>Pseudomonadota</taxon>
        <taxon>Gammaproteobacteria</taxon>
        <taxon>Pseudomonadales</taxon>
        <taxon>Pseudomonadaceae</taxon>
        <taxon>Pseudomonas</taxon>
    </lineage>
</organism>
<protein>
    <submittedName>
        <fullName evidence="1">Uncharacterized protein</fullName>
    </submittedName>
</protein>
<gene>
    <name evidence="1" type="ORF">IQ22_04707</name>
</gene>
<keyword evidence="2" id="KW-1185">Reference proteome</keyword>
<evidence type="ECO:0000313" key="2">
    <source>
        <dbReference type="Proteomes" id="UP000316905"/>
    </source>
</evidence>
<dbReference type="AlphaFoldDB" id="A0A562PJN1"/>
<dbReference type="Proteomes" id="UP000316905">
    <property type="component" value="Unassembled WGS sequence"/>
</dbReference>
<evidence type="ECO:0000313" key="1">
    <source>
        <dbReference type="EMBL" id="TWI44672.1"/>
    </source>
</evidence>
<reference evidence="1 2" key="1">
    <citation type="journal article" date="2015" name="Stand. Genomic Sci.">
        <title>Genomic Encyclopedia of Bacterial and Archaeal Type Strains, Phase III: the genomes of soil and plant-associated and newly described type strains.</title>
        <authorList>
            <person name="Whitman W.B."/>
            <person name="Woyke T."/>
            <person name="Klenk H.P."/>
            <person name="Zhou Y."/>
            <person name="Lilburn T.G."/>
            <person name="Beck B.J."/>
            <person name="De Vos P."/>
            <person name="Vandamme P."/>
            <person name="Eisen J.A."/>
            <person name="Garrity G."/>
            <person name="Hugenholtz P."/>
            <person name="Kyrpides N.C."/>
        </authorList>
    </citation>
    <scope>NUCLEOTIDE SEQUENCE [LARGE SCALE GENOMIC DNA]</scope>
    <source>
        <strain evidence="1 2">CGMCC 1.6858</strain>
    </source>
</reference>
<accession>A0A562PJN1</accession>
<dbReference type="RefSeq" id="WP_208733696.1">
    <property type="nucleotide sequence ID" value="NZ_VLKY01000047.1"/>
</dbReference>
<sequence length="65" mass="7439">MKHTQNLVSEWSRNAERVMADVNNAMRDQVGFDAEELSEHMQRTGESMDQALAEFPLISSTTYPH</sequence>
<comment type="caution">
    <text evidence="1">The sequence shown here is derived from an EMBL/GenBank/DDBJ whole genome shotgun (WGS) entry which is preliminary data.</text>
</comment>
<proteinExistence type="predicted"/>
<name>A0A562PJN1_9PSED</name>